<dbReference type="EMBL" id="CAKXAJ010024862">
    <property type="protein sequence ID" value="CAH2232019.1"/>
    <property type="molecule type" value="Genomic_DNA"/>
</dbReference>
<gene>
    <name evidence="1" type="primary">jg7476</name>
    <name evidence="1" type="ORF">PAEG_LOCUS10367</name>
</gene>
<accession>A0A8S4R655</accession>
<sequence length="121" mass="13743">MFVKYRQKEHESGESDSARDIQLDISCLRSPVVTRSMQLGRNIDKFKILSWCVQVKPNVAVITPLTTPFRPEQSYPGTQQRCLGHRCVAVKPQVTVIAPLTTPFRSEHSNAPQLWHRCVAV</sequence>
<organism evidence="1 2">
    <name type="scientific">Pararge aegeria aegeria</name>
    <dbReference type="NCBI Taxonomy" id="348720"/>
    <lineage>
        <taxon>Eukaryota</taxon>
        <taxon>Metazoa</taxon>
        <taxon>Ecdysozoa</taxon>
        <taxon>Arthropoda</taxon>
        <taxon>Hexapoda</taxon>
        <taxon>Insecta</taxon>
        <taxon>Pterygota</taxon>
        <taxon>Neoptera</taxon>
        <taxon>Endopterygota</taxon>
        <taxon>Lepidoptera</taxon>
        <taxon>Glossata</taxon>
        <taxon>Ditrysia</taxon>
        <taxon>Papilionoidea</taxon>
        <taxon>Nymphalidae</taxon>
        <taxon>Satyrinae</taxon>
        <taxon>Satyrini</taxon>
        <taxon>Parargina</taxon>
        <taxon>Pararge</taxon>
    </lineage>
</organism>
<comment type="caution">
    <text evidence="1">The sequence shown here is derived from an EMBL/GenBank/DDBJ whole genome shotgun (WGS) entry which is preliminary data.</text>
</comment>
<keyword evidence="2" id="KW-1185">Reference proteome</keyword>
<dbReference type="AlphaFoldDB" id="A0A8S4R655"/>
<name>A0A8S4R655_9NEOP</name>
<evidence type="ECO:0000313" key="1">
    <source>
        <dbReference type="EMBL" id="CAH2232019.1"/>
    </source>
</evidence>
<protein>
    <submittedName>
        <fullName evidence="1">Jg7476 protein</fullName>
    </submittedName>
</protein>
<evidence type="ECO:0000313" key="2">
    <source>
        <dbReference type="Proteomes" id="UP000838756"/>
    </source>
</evidence>
<dbReference type="Proteomes" id="UP000838756">
    <property type="component" value="Unassembled WGS sequence"/>
</dbReference>
<proteinExistence type="predicted"/>
<reference evidence="1" key="1">
    <citation type="submission" date="2022-03" db="EMBL/GenBank/DDBJ databases">
        <authorList>
            <person name="Lindestad O."/>
        </authorList>
    </citation>
    <scope>NUCLEOTIDE SEQUENCE</scope>
</reference>